<dbReference type="AlphaFoldDB" id="A0A182U8B9"/>
<dbReference type="InterPro" id="IPR000219">
    <property type="entry name" value="DH_dom"/>
</dbReference>
<dbReference type="InterPro" id="IPR035899">
    <property type="entry name" value="DBL_dom_sf"/>
</dbReference>
<dbReference type="Proteomes" id="UP000075902">
    <property type="component" value="Unassembled WGS sequence"/>
</dbReference>
<evidence type="ECO:0000256" key="2">
    <source>
        <dbReference type="SAM" id="MobiDB-lite"/>
    </source>
</evidence>
<dbReference type="SUPFAM" id="SSF48065">
    <property type="entry name" value="DBL homology domain (DH-domain)"/>
    <property type="match status" value="1"/>
</dbReference>
<evidence type="ECO:0000259" key="3">
    <source>
        <dbReference type="PROSITE" id="PS50010"/>
    </source>
</evidence>
<dbReference type="EnsemblMetazoa" id="AMEC015757-RA">
    <property type="protein sequence ID" value="AMEC015757-PA"/>
    <property type="gene ID" value="AMEC015757"/>
</dbReference>
<feature type="region of interest" description="Disordered" evidence="2">
    <location>
        <begin position="73"/>
        <end position="108"/>
    </location>
</feature>
<dbReference type="Pfam" id="PF00621">
    <property type="entry name" value="RhoGEF"/>
    <property type="match status" value="1"/>
</dbReference>
<name>A0A182U8B9_9DIPT</name>
<dbReference type="GO" id="GO:0005737">
    <property type="term" value="C:cytoplasm"/>
    <property type="evidence" value="ECO:0007669"/>
    <property type="project" value="TreeGrafter"/>
</dbReference>
<dbReference type="PANTHER" id="PTHR22826:SF209">
    <property type="entry name" value="DH DOMAIN-CONTAINING PROTEIN"/>
    <property type="match status" value="1"/>
</dbReference>
<sequence>MSARYVTISRMMGLVEPSESSAASSMEKIEVLPEPVRRTRKRDSLRKISVRHLVSKLETRAAETLERNFGGRFSGRLRKGKLGDEAAPGATSSSSGGVPVPDQPSSSSARTWYMVPLSAQKSSSNQSADCSAAASSLSLSSSMATDDNNSDNSDDTDVQWAVIGRDKISADRAEFSQRLSTEEAGMKKAGTPTVDREDSGRWSICSDFERDSLPDVDDVCDTWNEFIYLRLSEENAKHLNSYSPDFEVTPFDECYQPAEASNTIISLRFTPYELHRILHGYDLIDLSNDGEDDHDDDVQSHTSHSSTDSDSVFVDAFVQHPTDVRITPSVDSLDEGVAFRDSPVESPEPHHLPNDIDIKISFLIEELLDTERNYINTLEKGIATYIDAVFTDHTPPELCGKKYHLFGNLQYIYRFHRNAFLPRLLTAGNDVELIADAFVHFLDNDSFYGYVLYSMYHPKSQRLCEQHIEFFRQHQQQHGDKLGVKSLILQPIQRLPRYQLLLTSLFKQLVKKPGAISRNTQLHKVCVAEKRLQTLIGIMNESVTVNDILQCEKINILHQGKFRSVFPVFINDLRLKRQYQGRLFVFERCVIYTEQLDLKSLTYRGHYTHQEVEFDFTNRQILKLSSRRHERLEIEVKVNIQSPGKTHLPDVMMAIKTIIDRRDQRESFAVDGAAGEALAMLRDTFSRRNSSFRSSFSSTTSDSSFLSVFSSPAAAAAAEEDSTATGSAHRAGSVLSECGSIETMLHFQQHFERALDECTNLYIRTLPEDVAGQLEEMVEILDEMLRIQCAINRRLFEQEFERLSYDSDLQYLCCVFRDCFRRSEFDVFLRYVEHVKTVESMLMSFEQYSSSQQKGDGGGANGTTLTIDAFLYLPIKYVNRCHQFFSVAWAQREEDRTDCSEFKTVELRYVQEQMALVQRRVNENYQIRQLIMDVQFLNEIGLVKHSEIVKLEGSYALFRLLLTKTGLLCMKISAEQHKVETYSSVTFYCPYTKVSARTSKRSGTVWYVYLDSRKTTLIFPSRHLRYLTIEQYTTLSTQMKQKEREKRRSFFYVT</sequence>
<dbReference type="PROSITE" id="PS50010">
    <property type="entry name" value="DH_2"/>
    <property type="match status" value="1"/>
</dbReference>
<dbReference type="STRING" id="34690.A0A182U8B9"/>
<dbReference type="GO" id="GO:0005085">
    <property type="term" value="F:guanyl-nucleotide exchange factor activity"/>
    <property type="evidence" value="ECO:0007669"/>
    <property type="project" value="UniProtKB-KW"/>
</dbReference>
<keyword evidence="1" id="KW-0344">Guanine-nucleotide releasing factor</keyword>
<dbReference type="Gene3D" id="1.20.900.10">
    <property type="entry name" value="Dbl homology (DH) domain"/>
    <property type="match status" value="1"/>
</dbReference>
<dbReference type="PANTHER" id="PTHR22826">
    <property type="entry name" value="RHO GUANINE EXCHANGE FACTOR-RELATED"/>
    <property type="match status" value="1"/>
</dbReference>
<protein>
    <recommendedName>
        <fullName evidence="3">DH domain-containing protein</fullName>
    </recommendedName>
</protein>
<accession>A0A182U8B9</accession>
<proteinExistence type="predicted"/>
<feature type="domain" description="DH" evidence="3">
    <location>
        <begin position="359"/>
        <end position="542"/>
    </location>
</feature>
<feature type="compositionally biased region" description="Low complexity" evidence="2">
    <location>
        <begin position="86"/>
        <end position="108"/>
    </location>
</feature>
<reference evidence="4" key="2">
    <citation type="submission" date="2020-05" db="UniProtKB">
        <authorList>
            <consortium name="EnsemblMetazoa"/>
        </authorList>
    </citation>
    <scope>IDENTIFICATION</scope>
    <source>
        <strain evidence="4">CM1001059</strain>
    </source>
</reference>
<reference evidence="5" key="1">
    <citation type="submission" date="2014-01" db="EMBL/GenBank/DDBJ databases">
        <title>The Genome Sequence of Anopheles melas CM1001059_A (V2).</title>
        <authorList>
            <consortium name="The Broad Institute Genomics Platform"/>
            <person name="Neafsey D.E."/>
            <person name="Besansky N."/>
            <person name="Howell P."/>
            <person name="Walton C."/>
            <person name="Young S.K."/>
            <person name="Zeng Q."/>
            <person name="Gargeya S."/>
            <person name="Fitzgerald M."/>
            <person name="Haas B."/>
            <person name="Abouelleil A."/>
            <person name="Allen A.W."/>
            <person name="Alvarado L."/>
            <person name="Arachchi H.M."/>
            <person name="Berlin A.M."/>
            <person name="Chapman S.B."/>
            <person name="Gainer-Dewar J."/>
            <person name="Goldberg J."/>
            <person name="Griggs A."/>
            <person name="Gujja S."/>
            <person name="Hansen M."/>
            <person name="Howarth C."/>
            <person name="Imamovic A."/>
            <person name="Ireland A."/>
            <person name="Larimer J."/>
            <person name="McCowan C."/>
            <person name="Murphy C."/>
            <person name="Pearson M."/>
            <person name="Poon T.W."/>
            <person name="Priest M."/>
            <person name="Roberts A."/>
            <person name="Saif S."/>
            <person name="Shea T."/>
            <person name="Sisk P."/>
            <person name="Sykes S."/>
            <person name="Wortman J."/>
            <person name="Nusbaum C."/>
            <person name="Birren B."/>
        </authorList>
    </citation>
    <scope>NUCLEOTIDE SEQUENCE [LARGE SCALE GENOMIC DNA]</scope>
    <source>
        <strain evidence="5">CM1001059</strain>
    </source>
</reference>
<dbReference type="SMART" id="SM00325">
    <property type="entry name" value="RhoGEF"/>
    <property type="match status" value="1"/>
</dbReference>
<keyword evidence="5" id="KW-1185">Reference proteome</keyword>
<dbReference type="VEuPathDB" id="VectorBase:AMEC015757"/>
<evidence type="ECO:0000313" key="5">
    <source>
        <dbReference type="Proteomes" id="UP000075902"/>
    </source>
</evidence>
<dbReference type="InterPro" id="IPR051336">
    <property type="entry name" value="RhoGEF_Guanine_NuclExch_SF"/>
</dbReference>
<evidence type="ECO:0000256" key="1">
    <source>
        <dbReference type="ARBA" id="ARBA00022658"/>
    </source>
</evidence>
<organism evidence="4 5">
    <name type="scientific">Anopheles melas</name>
    <dbReference type="NCBI Taxonomy" id="34690"/>
    <lineage>
        <taxon>Eukaryota</taxon>
        <taxon>Metazoa</taxon>
        <taxon>Ecdysozoa</taxon>
        <taxon>Arthropoda</taxon>
        <taxon>Hexapoda</taxon>
        <taxon>Insecta</taxon>
        <taxon>Pterygota</taxon>
        <taxon>Neoptera</taxon>
        <taxon>Endopterygota</taxon>
        <taxon>Diptera</taxon>
        <taxon>Nematocera</taxon>
        <taxon>Culicoidea</taxon>
        <taxon>Culicidae</taxon>
        <taxon>Anophelinae</taxon>
        <taxon>Anopheles</taxon>
    </lineage>
</organism>
<evidence type="ECO:0000313" key="4">
    <source>
        <dbReference type="EnsemblMetazoa" id="AMEC015757-PA"/>
    </source>
</evidence>